<gene>
    <name evidence="1" type="ORF">L6452_04919</name>
</gene>
<proteinExistence type="predicted"/>
<evidence type="ECO:0000313" key="1">
    <source>
        <dbReference type="EMBL" id="KAI3757382.1"/>
    </source>
</evidence>
<organism evidence="1 2">
    <name type="scientific">Arctium lappa</name>
    <name type="common">Greater burdock</name>
    <name type="synonym">Lappa major</name>
    <dbReference type="NCBI Taxonomy" id="4217"/>
    <lineage>
        <taxon>Eukaryota</taxon>
        <taxon>Viridiplantae</taxon>
        <taxon>Streptophyta</taxon>
        <taxon>Embryophyta</taxon>
        <taxon>Tracheophyta</taxon>
        <taxon>Spermatophyta</taxon>
        <taxon>Magnoliopsida</taxon>
        <taxon>eudicotyledons</taxon>
        <taxon>Gunneridae</taxon>
        <taxon>Pentapetalae</taxon>
        <taxon>asterids</taxon>
        <taxon>campanulids</taxon>
        <taxon>Asterales</taxon>
        <taxon>Asteraceae</taxon>
        <taxon>Carduoideae</taxon>
        <taxon>Cardueae</taxon>
        <taxon>Arctiinae</taxon>
        <taxon>Arctium</taxon>
    </lineage>
</organism>
<protein>
    <submittedName>
        <fullName evidence="1">Uncharacterized protein</fullName>
    </submittedName>
</protein>
<reference evidence="2" key="1">
    <citation type="journal article" date="2022" name="Mol. Ecol. Resour.">
        <title>The genomes of chicory, endive, great burdock and yacon provide insights into Asteraceae palaeo-polyploidization history and plant inulin production.</title>
        <authorList>
            <person name="Fan W."/>
            <person name="Wang S."/>
            <person name="Wang H."/>
            <person name="Wang A."/>
            <person name="Jiang F."/>
            <person name="Liu H."/>
            <person name="Zhao H."/>
            <person name="Xu D."/>
            <person name="Zhang Y."/>
        </authorList>
    </citation>
    <scope>NUCLEOTIDE SEQUENCE [LARGE SCALE GENOMIC DNA]</scope>
    <source>
        <strain evidence="2">cv. Niubang</strain>
    </source>
</reference>
<evidence type="ECO:0000313" key="2">
    <source>
        <dbReference type="Proteomes" id="UP001055879"/>
    </source>
</evidence>
<name>A0ACB9EEZ8_ARCLA</name>
<sequence length="75" mass="7982">MREEGSHSENQKLKRNSTAPPPCPSSPLKASASPSAIAQPPLTAVRRLWLVLSGSPTHSHSLSHSQSLIQAQSCN</sequence>
<comment type="caution">
    <text evidence="1">The sequence shown here is derived from an EMBL/GenBank/DDBJ whole genome shotgun (WGS) entry which is preliminary data.</text>
</comment>
<dbReference type="Proteomes" id="UP001055879">
    <property type="component" value="Linkage Group LG02"/>
</dbReference>
<dbReference type="EMBL" id="CM042048">
    <property type="protein sequence ID" value="KAI3757382.1"/>
    <property type="molecule type" value="Genomic_DNA"/>
</dbReference>
<accession>A0ACB9EEZ8</accession>
<reference evidence="1 2" key="2">
    <citation type="journal article" date="2022" name="Mol. Ecol. Resour.">
        <title>The genomes of chicory, endive, great burdock and yacon provide insights into Asteraceae paleo-polyploidization history and plant inulin production.</title>
        <authorList>
            <person name="Fan W."/>
            <person name="Wang S."/>
            <person name="Wang H."/>
            <person name="Wang A."/>
            <person name="Jiang F."/>
            <person name="Liu H."/>
            <person name="Zhao H."/>
            <person name="Xu D."/>
            <person name="Zhang Y."/>
        </authorList>
    </citation>
    <scope>NUCLEOTIDE SEQUENCE [LARGE SCALE GENOMIC DNA]</scope>
    <source>
        <strain evidence="2">cv. Niubang</strain>
    </source>
</reference>
<keyword evidence="2" id="KW-1185">Reference proteome</keyword>